<keyword evidence="8" id="KW-1185">Reference proteome</keyword>
<dbReference type="EMBL" id="JAULUE010002049">
    <property type="protein sequence ID" value="KAK5907703.1"/>
    <property type="molecule type" value="Genomic_DNA"/>
</dbReference>
<feature type="region of interest" description="Disordered" evidence="5">
    <location>
        <begin position="217"/>
        <end position="265"/>
    </location>
</feature>
<feature type="domain" description="TRIM8/14/16/25/29/45/65 coiled-coil region" evidence="6">
    <location>
        <begin position="34"/>
        <end position="166"/>
    </location>
</feature>
<feature type="compositionally biased region" description="Low complexity" evidence="5">
    <location>
        <begin position="399"/>
        <end position="412"/>
    </location>
</feature>
<dbReference type="PANTHER" id="PTHR25465">
    <property type="entry name" value="B-BOX DOMAIN CONTAINING"/>
    <property type="match status" value="1"/>
</dbReference>
<feature type="region of interest" description="Disordered" evidence="5">
    <location>
        <begin position="167"/>
        <end position="205"/>
    </location>
</feature>
<evidence type="ECO:0000256" key="2">
    <source>
        <dbReference type="ARBA" id="ARBA00022771"/>
    </source>
</evidence>
<comment type="caution">
    <text evidence="7">The sequence shown here is derived from an EMBL/GenBank/DDBJ whole genome shotgun (WGS) entry which is preliminary data.</text>
</comment>
<evidence type="ECO:0000256" key="1">
    <source>
        <dbReference type="ARBA" id="ARBA00022723"/>
    </source>
</evidence>
<proteinExistence type="predicted"/>
<reference evidence="7 8" key="1">
    <citation type="journal article" date="2023" name="Mol. Biol. Evol.">
        <title>Genomics of Secondarily Temperate Adaptation in the Only Non-Antarctic Icefish.</title>
        <authorList>
            <person name="Rivera-Colon A.G."/>
            <person name="Rayamajhi N."/>
            <person name="Minhas B.F."/>
            <person name="Madrigal G."/>
            <person name="Bilyk K.T."/>
            <person name="Yoon V."/>
            <person name="Hune M."/>
            <person name="Gregory S."/>
            <person name="Cheng C.H.C."/>
            <person name="Catchen J.M."/>
        </authorList>
    </citation>
    <scope>NUCLEOTIDE SEQUENCE [LARGE SCALE GENOMIC DNA]</scope>
    <source>
        <strain evidence="7">JC2023a</strain>
    </source>
</reference>
<keyword evidence="1" id="KW-0479">Metal-binding</keyword>
<gene>
    <name evidence="7" type="ORF">CesoFtcFv8_005522</name>
</gene>
<evidence type="ECO:0000256" key="3">
    <source>
        <dbReference type="ARBA" id="ARBA00022833"/>
    </source>
</evidence>
<sequence length="460" mass="49553">MDEHKGHDTVSAAAERTERQRELEGSRLNIQQRIQDGEKEVKRLQQEVEAVNGSADKAVEDSEKMFTELIRLVQKRSSDVKQQLRSQQEREVSGVRELQEKLEQEISELKRRDAELQLLSHTEDHNQFLLSYPPSSLPAPLSGATHSSSTNIRPLSYFEDVTAALSRQPSADFPPDDKRRSVPEALGHGGNVLPPPPASPVLLSRGSYSSVLNSNSELNQKKAPGNKLSPATPLPGKNGNPTFAAVAAGYDKSPGGSGPGKTDKSLAHMASVESDGSDSSGLWSPLETASSPNFHSANSFSAFGPNNSFNLTGVFSGMNLPKPTEPQPQQSWPEFSSASSIWDVPTSDSLHSWPSSSPTAPTASLLGNARSLWSAPTPFSSSIWSTSADSALHPFPPASSSSSTLTDLVSPVAPSPPPLRDEPHLQPVEHVAPDTEPPQLRALAQLLGQQQQQRQQLNNT</sequence>
<keyword evidence="4" id="KW-0175">Coiled coil</keyword>
<dbReference type="InterPro" id="IPR051051">
    <property type="entry name" value="E3_ubiq-ligase_TRIM/RNF"/>
</dbReference>
<dbReference type="PANTHER" id="PTHR25465:SF5">
    <property type="entry name" value="E3 UBIQUITIN_ISG15 LIGASE TRIM25-RELATED"/>
    <property type="match status" value="1"/>
</dbReference>
<evidence type="ECO:0000313" key="8">
    <source>
        <dbReference type="Proteomes" id="UP001335648"/>
    </source>
</evidence>
<dbReference type="InterPro" id="IPR058030">
    <property type="entry name" value="TRIM8/14/16/25/29/45/65_CC"/>
</dbReference>
<dbReference type="AlphaFoldDB" id="A0AAN8H9T7"/>
<dbReference type="Pfam" id="PF25600">
    <property type="entry name" value="TRIM_CC"/>
    <property type="match status" value="1"/>
</dbReference>
<evidence type="ECO:0000256" key="5">
    <source>
        <dbReference type="SAM" id="MobiDB-lite"/>
    </source>
</evidence>
<accession>A0AAN8H9T7</accession>
<feature type="compositionally biased region" description="Basic and acidic residues" evidence="5">
    <location>
        <begin position="15"/>
        <end position="25"/>
    </location>
</feature>
<evidence type="ECO:0000256" key="4">
    <source>
        <dbReference type="SAM" id="Coils"/>
    </source>
</evidence>
<dbReference type="Proteomes" id="UP001335648">
    <property type="component" value="Unassembled WGS sequence"/>
</dbReference>
<feature type="region of interest" description="Disordered" evidence="5">
    <location>
        <begin position="395"/>
        <end position="440"/>
    </location>
</feature>
<feature type="region of interest" description="Disordered" evidence="5">
    <location>
        <begin position="1"/>
        <end position="31"/>
    </location>
</feature>
<keyword evidence="2" id="KW-0863">Zinc-finger</keyword>
<organism evidence="7 8">
    <name type="scientific">Champsocephalus esox</name>
    <name type="common">pike icefish</name>
    <dbReference type="NCBI Taxonomy" id="159716"/>
    <lineage>
        <taxon>Eukaryota</taxon>
        <taxon>Metazoa</taxon>
        <taxon>Chordata</taxon>
        <taxon>Craniata</taxon>
        <taxon>Vertebrata</taxon>
        <taxon>Euteleostomi</taxon>
        <taxon>Actinopterygii</taxon>
        <taxon>Neopterygii</taxon>
        <taxon>Teleostei</taxon>
        <taxon>Neoteleostei</taxon>
        <taxon>Acanthomorphata</taxon>
        <taxon>Eupercaria</taxon>
        <taxon>Perciformes</taxon>
        <taxon>Notothenioidei</taxon>
        <taxon>Channichthyidae</taxon>
        <taxon>Champsocephalus</taxon>
    </lineage>
</organism>
<keyword evidence="3" id="KW-0862">Zinc</keyword>
<feature type="coiled-coil region" evidence="4">
    <location>
        <begin position="85"/>
        <end position="119"/>
    </location>
</feature>
<evidence type="ECO:0000259" key="6">
    <source>
        <dbReference type="Pfam" id="PF25600"/>
    </source>
</evidence>
<dbReference type="GO" id="GO:0008270">
    <property type="term" value="F:zinc ion binding"/>
    <property type="evidence" value="ECO:0007669"/>
    <property type="project" value="UniProtKB-KW"/>
</dbReference>
<name>A0AAN8H9T7_9TELE</name>
<protein>
    <recommendedName>
        <fullName evidence="6">TRIM8/14/16/25/29/45/65 coiled-coil region domain-containing protein</fullName>
    </recommendedName>
</protein>
<evidence type="ECO:0000313" key="7">
    <source>
        <dbReference type="EMBL" id="KAK5907703.1"/>
    </source>
</evidence>